<evidence type="ECO:0000256" key="4">
    <source>
        <dbReference type="ARBA" id="ARBA00022692"/>
    </source>
</evidence>
<accession>R7T3R4</accession>
<organism evidence="13">
    <name type="scientific">Capitella teleta</name>
    <name type="common">Polychaete worm</name>
    <dbReference type="NCBI Taxonomy" id="283909"/>
    <lineage>
        <taxon>Eukaryota</taxon>
        <taxon>Metazoa</taxon>
        <taxon>Spiralia</taxon>
        <taxon>Lophotrochozoa</taxon>
        <taxon>Annelida</taxon>
        <taxon>Polychaeta</taxon>
        <taxon>Sedentaria</taxon>
        <taxon>Scolecida</taxon>
        <taxon>Capitellidae</taxon>
        <taxon>Capitella</taxon>
    </lineage>
</organism>
<sequence length="975" mass="110952">MAKRGHYSFCQTVSKGILQYEAFLYSTLTGWCIYNNHRNTDHEYAMGVFLDPDQVSTESYLWTPVVDISEEMGCLLLHTLLFVGPLDKTIEPTVYPYVEFSVGISSGEEYNSIIYSELYYTPNEWIETALSLPPGKYELLFKVNFIIRMSILDDSYLAFWLANVTLESDCLQTESATTQSPQTSQPINQTETIAHTNETTDTGNSSAPTSNPLEVTTIFYPDPQFDGYLGKDYDSYEYLLSKWNGCTPDDTWVNMKDVSANLSHKMADIIQSCKWNGFEGTCNPIEEVDTNAGHCFMFNGNETNVIKTMRTGANKLHLHLLVVKHSIYKGSEFGLRLVLNIESYQYVSIFNQYDAGIKVLLKSQNDASSVEELGFGVSPGDHVLASVTYTEVGKEINKNSAVASYYGNIYVEREKCETDCPDACTTIVQPVSLSNTQMQGNSFLDSLPQGYKDKVLRQFKETEFARSRVDPSIFEETTREVIMPMESFTKAHNFIQTKIRNKMTSTIQRIINGINYFLNLARNDITLRIFKDFQNHVKFYDNSTKIYVDPINSRGQAALYSLAELIMYADLWIAYSSNSLTAPVAYPSLDEEFFTVLTSEIGNDLYMFGNTYYFTDLKFDKEREAEVDEEINSEVDKVNPRILGIDELSLDPTLLKECASGNGYNDFEQLSRIVSDIQTGGKTLDFYKSEIVKYGTAYSLFLRKVLECTTEYGIFLNTVQSFLTQIDNTVLQLSDDVFGDFFDQLYSETVSFLDQNLRKFMANQQTKGDLAEEIESLNVADIMNNVYAIVNSYSSDVSTALKTNILSTRSSVIALYIQAMEHARTLSAYTDHEIFRDDARSARIWRVPFLNIETPEIISYRYAASELMYVWPTTQNINSFLDSGGLDKMTSTVNTYFDDLVDVLNDLDKELDNLISQLNTDLLEMESYFEEYRSTLVIDETFVSQSCCRQLLDDLRQFVNCLSHVGHVGLQKFNF</sequence>
<evidence type="ECO:0000256" key="3">
    <source>
        <dbReference type="ARBA" id="ARBA00022461"/>
    </source>
</evidence>
<keyword evidence="8" id="KW-0472">Membrane</keyword>
<evidence type="ECO:0000256" key="11">
    <source>
        <dbReference type="RuleBase" id="RU000679"/>
    </source>
</evidence>
<keyword evidence="6" id="KW-0915">Sodium</keyword>
<gene>
    <name evidence="13" type="ORF">CAPTEDRAFT_189093</name>
</gene>
<feature type="coiled-coil region" evidence="12">
    <location>
        <begin position="897"/>
        <end position="924"/>
    </location>
</feature>
<dbReference type="AlphaFoldDB" id="R7T3R4"/>
<keyword evidence="10 11" id="KW-0407">Ion channel</keyword>
<evidence type="ECO:0000256" key="5">
    <source>
        <dbReference type="ARBA" id="ARBA00022989"/>
    </source>
</evidence>
<dbReference type="EMBL" id="AMQN01003632">
    <property type="status" value="NOT_ANNOTATED_CDS"/>
    <property type="molecule type" value="Genomic_DNA"/>
</dbReference>
<dbReference type="EnsemblMetazoa" id="CapteT189093">
    <property type="protein sequence ID" value="CapteP189093"/>
    <property type="gene ID" value="CapteG189093"/>
</dbReference>
<evidence type="ECO:0000313" key="15">
    <source>
        <dbReference type="Proteomes" id="UP000014760"/>
    </source>
</evidence>
<evidence type="ECO:0000256" key="12">
    <source>
        <dbReference type="SAM" id="Coils"/>
    </source>
</evidence>
<reference evidence="14" key="3">
    <citation type="submission" date="2015-06" db="UniProtKB">
        <authorList>
            <consortium name="EnsemblMetazoa"/>
        </authorList>
    </citation>
    <scope>IDENTIFICATION</scope>
</reference>
<keyword evidence="12" id="KW-0175">Coiled coil</keyword>
<dbReference type="PANTHER" id="PTHR11690">
    <property type="entry name" value="AMILORIDE-SENSITIVE SODIUM CHANNEL-RELATED"/>
    <property type="match status" value="1"/>
</dbReference>
<name>R7T3R4_CAPTE</name>
<evidence type="ECO:0000256" key="8">
    <source>
        <dbReference type="ARBA" id="ARBA00023136"/>
    </source>
</evidence>
<dbReference type="Gene3D" id="2.60.470.10">
    <property type="entry name" value="Acid-sensing ion channels like domains"/>
    <property type="match status" value="1"/>
</dbReference>
<dbReference type="InterPro" id="IPR001873">
    <property type="entry name" value="ENaC"/>
</dbReference>
<keyword evidence="2 11" id="KW-0813">Transport</keyword>
<evidence type="ECO:0000256" key="2">
    <source>
        <dbReference type="ARBA" id="ARBA00022448"/>
    </source>
</evidence>
<comment type="subcellular location">
    <subcellularLocation>
        <location evidence="1">Membrane</location>
        <topology evidence="1">Multi-pass membrane protein</topology>
    </subcellularLocation>
</comment>
<keyword evidence="5" id="KW-1133">Transmembrane helix</keyword>
<evidence type="ECO:0000256" key="1">
    <source>
        <dbReference type="ARBA" id="ARBA00004141"/>
    </source>
</evidence>
<evidence type="ECO:0000256" key="7">
    <source>
        <dbReference type="ARBA" id="ARBA00023065"/>
    </source>
</evidence>
<comment type="similarity">
    <text evidence="11">Belongs to the amiloride-sensitive sodium channel (TC 1.A.6) family.</text>
</comment>
<evidence type="ECO:0000256" key="9">
    <source>
        <dbReference type="ARBA" id="ARBA00023201"/>
    </source>
</evidence>
<protein>
    <submittedName>
        <fullName evidence="13 14">Uncharacterized protein</fullName>
    </submittedName>
</protein>
<keyword evidence="9 11" id="KW-0739">Sodium transport</keyword>
<keyword evidence="3 11" id="KW-0894">Sodium channel</keyword>
<dbReference type="GO" id="GO:0015280">
    <property type="term" value="F:ligand-gated sodium channel activity"/>
    <property type="evidence" value="ECO:0007669"/>
    <property type="project" value="TreeGrafter"/>
</dbReference>
<reference evidence="13 15" key="2">
    <citation type="journal article" date="2013" name="Nature">
        <title>Insights into bilaterian evolution from three spiralian genomes.</title>
        <authorList>
            <person name="Simakov O."/>
            <person name="Marletaz F."/>
            <person name="Cho S.J."/>
            <person name="Edsinger-Gonzales E."/>
            <person name="Havlak P."/>
            <person name="Hellsten U."/>
            <person name="Kuo D.H."/>
            <person name="Larsson T."/>
            <person name="Lv J."/>
            <person name="Arendt D."/>
            <person name="Savage R."/>
            <person name="Osoegawa K."/>
            <person name="de Jong P."/>
            <person name="Grimwood J."/>
            <person name="Chapman J.A."/>
            <person name="Shapiro H."/>
            <person name="Aerts A."/>
            <person name="Otillar R.P."/>
            <person name="Terry A.Y."/>
            <person name="Boore J.L."/>
            <person name="Grigoriev I.V."/>
            <person name="Lindberg D.R."/>
            <person name="Seaver E.C."/>
            <person name="Weisblat D.A."/>
            <person name="Putnam N.H."/>
            <person name="Rokhsar D.S."/>
        </authorList>
    </citation>
    <scope>NUCLEOTIDE SEQUENCE</scope>
    <source>
        <strain evidence="13 15">I ESC-2004</strain>
    </source>
</reference>
<dbReference type="PANTHER" id="PTHR11690:SF300">
    <property type="entry name" value="PICKPOCKET PROTEIN 19"/>
    <property type="match status" value="1"/>
</dbReference>
<reference evidence="15" key="1">
    <citation type="submission" date="2012-12" db="EMBL/GenBank/DDBJ databases">
        <authorList>
            <person name="Hellsten U."/>
            <person name="Grimwood J."/>
            <person name="Chapman J.A."/>
            <person name="Shapiro H."/>
            <person name="Aerts A."/>
            <person name="Otillar R.P."/>
            <person name="Terry A.Y."/>
            <person name="Boore J.L."/>
            <person name="Simakov O."/>
            <person name="Marletaz F."/>
            <person name="Cho S.-J."/>
            <person name="Edsinger-Gonzales E."/>
            <person name="Havlak P."/>
            <person name="Kuo D.-H."/>
            <person name="Larsson T."/>
            <person name="Lv J."/>
            <person name="Arendt D."/>
            <person name="Savage R."/>
            <person name="Osoegawa K."/>
            <person name="de Jong P."/>
            <person name="Lindberg D.R."/>
            <person name="Seaver E.C."/>
            <person name="Weisblat D.A."/>
            <person name="Putnam N.H."/>
            <person name="Grigoriev I.V."/>
            <person name="Rokhsar D.S."/>
        </authorList>
    </citation>
    <scope>NUCLEOTIDE SEQUENCE</scope>
    <source>
        <strain evidence="15">I ESC-2004</strain>
    </source>
</reference>
<evidence type="ECO:0000256" key="6">
    <source>
        <dbReference type="ARBA" id="ARBA00023053"/>
    </source>
</evidence>
<dbReference type="HOGENOM" id="CLU_304673_0_0_1"/>
<dbReference type="GO" id="GO:0005886">
    <property type="term" value="C:plasma membrane"/>
    <property type="evidence" value="ECO:0007669"/>
    <property type="project" value="TreeGrafter"/>
</dbReference>
<proteinExistence type="inferred from homology"/>
<dbReference type="Pfam" id="PF00858">
    <property type="entry name" value="ASC"/>
    <property type="match status" value="1"/>
</dbReference>
<dbReference type="Proteomes" id="UP000014760">
    <property type="component" value="Unassembled WGS sequence"/>
</dbReference>
<evidence type="ECO:0000313" key="13">
    <source>
        <dbReference type="EMBL" id="ELT87301.1"/>
    </source>
</evidence>
<evidence type="ECO:0000313" key="14">
    <source>
        <dbReference type="EnsemblMetazoa" id="CapteP189093"/>
    </source>
</evidence>
<evidence type="ECO:0000256" key="10">
    <source>
        <dbReference type="ARBA" id="ARBA00023303"/>
    </source>
</evidence>
<keyword evidence="15" id="KW-1185">Reference proteome</keyword>
<dbReference type="EMBL" id="KB312379">
    <property type="protein sequence ID" value="ELT87301.1"/>
    <property type="molecule type" value="Genomic_DNA"/>
</dbReference>
<keyword evidence="7 11" id="KW-0406">Ion transport</keyword>
<keyword evidence="4 11" id="KW-0812">Transmembrane</keyword>